<comment type="caution">
    <text evidence="2">The sequence shown here is derived from an EMBL/GenBank/DDBJ whole genome shotgun (WGS) entry which is preliminary data.</text>
</comment>
<evidence type="ECO:0000313" key="3">
    <source>
        <dbReference type="Proteomes" id="UP001054821"/>
    </source>
</evidence>
<protein>
    <submittedName>
        <fullName evidence="2">Uncharacterized protein</fullName>
    </submittedName>
</protein>
<dbReference type="AlphaFoldDB" id="A0AAD4W686"/>
<accession>A0AAD4W686</accession>
<feature type="transmembrane region" description="Helical" evidence="1">
    <location>
        <begin position="40"/>
        <end position="62"/>
    </location>
</feature>
<organism evidence="2 3">
    <name type="scientific">Prunus dulcis</name>
    <name type="common">Almond</name>
    <name type="synonym">Amygdalus dulcis</name>
    <dbReference type="NCBI Taxonomy" id="3755"/>
    <lineage>
        <taxon>Eukaryota</taxon>
        <taxon>Viridiplantae</taxon>
        <taxon>Streptophyta</taxon>
        <taxon>Embryophyta</taxon>
        <taxon>Tracheophyta</taxon>
        <taxon>Spermatophyta</taxon>
        <taxon>Magnoliopsida</taxon>
        <taxon>eudicotyledons</taxon>
        <taxon>Gunneridae</taxon>
        <taxon>Pentapetalae</taxon>
        <taxon>rosids</taxon>
        <taxon>fabids</taxon>
        <taxon>Rosales</taxon>
        <taxon>Rosaceae</taxon>
        <taxon>Amygdaloideae</taxon>
        <taxon>Amygdaleae</taxon>
        <taxon>Prunus</taxon>
    </lineage>
</organism>
<dbReference type="Proteomes" id="UP001054821">
    <property type="component" value="Chromosome 3"/>
</dbReference>
<keyword evidence="1" id="KW-0472">Membrane</keyword>
<reference evidence="2 3" key="1">
    <citation type="journal article" date="2022" name="G3 (Bethesda)">
        <title>Whole-genome sequence and methylome profiling of the almond [Prunus dulcis (Mill.) D.A. Webb] cultivar 'Nonpareil'.</title>
        <authorList>
            <person name="D'Amico-Willman K.M."/>
            <person name="Ouma W.Z."/>
            <person name="Meulia T."/>
            <person name="Sideli G.M."/>
            <person name="Gradziel T.M."/>
            <person name="Fresnedo-Ramirez J."/>
        </authorList>
    </citation>
    <scope>NUCLEOTIDE SEQUENCE [LARGE SCALE GENOMIC DNA]</scope>
    <source>
        <strain evidence="2">Clone GOH B32 T37-40</strain>
    </source>
</reference>
<sequence length="117" mass="13299">MESLDHLVHRSSHAARMEFLIKLLILSVDFKEWLFINIKASFSCIQGIPLVLYVFVLLVFLLEMAIEQNNDANHMAHMGQNSNLGYHVVDLPPPIGSLLANDSVRMTTARLVPVYFF</sequence>
<dbReference type="EMBL" id="JAJFAZ020000003">
    <property type="protein sequence ID" value="KAI5337574.1"/>
    <property type="molecule type" value="Genomic_DNA"/>
</dbReference>
<keyword evidence="1" id="KW-1133">Transmembrane helix</keyword>
<keyword evidence="3" id="KW-1185">Reference proteome</keyword>
<keyword evidence="1" id="KW-0812">Transmembrane</keyword>
<name>A0AAD4W686_PRUDU</name>
<evidence type="ECO:0000313" key="2">
    <source>
        <dbReference type="EMBL" id="KAI5337574.1"/>
    </source>
</evidence>
<gene>
    <name evidence="2" type="ORF">L3X38_016845</name>
</gene>
<proteinExistence type="predicted"/>
<evidence type="ECO:0000256" key="1">
    <source>
        <dbReference type="SAM" id="Phobius"/>
    </source>
</evidence>